<dbReference type="Proteomes" id="UP001139494">
    <property type="component" value="Unassembled WGS sequence"/>
</dbReference>
<reference evidence="4" key="1">
    <citation type="journal article" date="2023" name="Front. Microbiol.">
        <title>Genomic-based phylogenetic and metabolic analyses of the genus Natronomonas, and description of Natronomonas aquatica sp. nov.</title>
        <authorList>
            <person name="Garcia-Roldan A."/>
            <person name="Duran-Viseras A."/>
            <person name="de la Haba R.R."/>
            <person name="Corral P."/>
            <person name="Sanchez-Porro C."/>
            <person name="Ventosa A."/>
        </authorList>
    </citation>
    <scope>NUCLEOTIDE SEQUENCE</scope>
    <source>
        <strain evidence="4">F2-12</strain>
    </source>
</reference>
<evidence type="ECO:0000256" key="2">
    <source>
        <dbReference type="SAM" id="MobiDB-lite"/>
    </source>
</evidence>
<protein>
    <submittedName>
        <fullName evidence="4">AAA family ATPase</fullName>
    </submittedName>
</protein>
<sequence>MRLTTAEIDRYGPLYDCRPPCQDGISVISGPNEAGKTLYLEALLQLLEPDVADVMDPKPRVSQTPTGRVVVEHNGEQYECDGNTSLCEITQIEPAHLQSVFVVQDNDLQLPSDQEYYTSLIEKLGDIHTTEINAIQSALKDYGRLTNRRLNISSDQSYHNAGDVHDEAETLAEEIRDYTDEIEEEGLDELDARRLRIKRDLRETRKQLDEQQRAKTVAEFERLSEQLDTYRSTSDQLAELEEYDRDTLEELRTLSKDLQRDKEDLQELDDNVEKKQDEVNETAKELDDLTDQQSDLERRESAVDEARTALETYRERQGEATGAERQVELTRPAALVSLLGAGGAGVIGAITGTLSAIGLGVLLLLVSAISGGLYYRANKRLTGGETARESAVQTARDAGFEVETVDEVAPAIEAFEGELSRIRERKAKKEQEHQNAQEILERLQEEKSELKTQIEEQEKELAERLEEADVESIDEYEEQVTAREELEPDQQTAKQSLVDRFEEPDADEPADKAAAWERELDEFISDVETDEVDAETYDQETLQQLEAEVERLEKKRDKLQTRLDEHDDTLDEFDRRARDLNTQPFIGRGLGLDTRSKEGLGTLADDLDSVVQQLEVDAVLSRKALEIFGRIESQEEQKLSELFAPDGPASRTFEQLTGGRYTQVAYDPDAHDLVVERQDGRDFGPEVLSQGTKDQLYFATRVSLAQQLLGSTPGFLLLDDPFLAADPDRLNQGFRTLQGLAEEGWQILYLTAKQEVSETMVEEYDLNHTKMEPSSLST</sequence>
<dbReference type="Pfam" id="PF13175">
    <property type="entry name" value="AAA_15"/>
    <property type="match status" value="1"/>
</dbReference>
<evidence type="ECO:0000259" key="3">
    <source>
        <dbReference type="Pfam" id="PF13175"/>
    </source>
</evidence>
<feature type="compositionally biased region" description="Basic and acidic residues" evidence="2">
    <location>
        <begin position="262"/>
        <end position="287"/>
    </location>
</feature>
<feature type="domain" description="Endonuclease GajA/Old nuclease/RecF-like AAA" evidence="3">
    <location>
        <begin position="1"/>
        <end position="292"/>
    </location>
</feature>
<keyword evidence="5" id="KW-1185">Reference proteome</keyword>
<comment type="caution">
    <text evidence="4">The sequence shown here is derived from an EMBL/GenBank/DDBJ whole genome shotgun (WGS) entry which is preliminary data.</text>
</comment>
<evidence type="ECO:0000313" key="5">
    <source>
        <dbReference type="Proteomes" id="UP001139494"/>
    </source>
</evidence>
<dbReference type="PANTHER" id="PTHR41259">
    <property type="entry name" value="DOUBLE-STRAND BREAK REPAIR RAD50 ATPASE, PUTATIVE-RELATED"/>
    <property type="match status" value="1"/>
</dbReference>
<feature type="region of interest" description="Disordered" evidence="2">
    <location>
        <begin position="262"/>
        <end position="303"/>
    </location>
</feature>
<name>A0A9R1CT82_9EURY</name>
<dbReference type="AlphaFoldDB" id="A0A9R1CT82"/>
<dbReference type="EMBL" id="JAHLKM010000036">
    <property type="protein sequence ID" value="MCQ4334774.1"/>
    <property type="molecule type" value="Genomic_DNA"/>
</dbReference>
<feature type="coiled-coil region" evidence="1">
    <location>
        <begin position="412"/>
        <end position="471"/>
    </location>
</feature>
<feature type="coiled-coil region" evidence="1">
    <location>
        <begin position="168"/>
        <end position="221"/>
    </location>
</feature>
<dbReference type="SUPFAM" id="SSF52540">
    <property type="entry name" value="P-loop containing nucleoside triphosphate hydrolases"/>
    <property type="match status" value="2"/>
</dbReference>
<dbReference type="InterPro" id="IPR041685">
    <property type="entry name" value="AAA_GajA/Old/RecF-like"/>
</dbReference>
<keyword evidence="1" id="KW-0175">Coiled coil</keyword>
<proteinExistence type="predicted"/>
<dbReference type="InterPro" id="IPR027417">
    <property type="entry name" value="P-loop_NTPase"/>
</dbReference>
<gene>
    <name evidence="4" type="ORF">KM295_15070</name>
</gene>
<dbReference type="Gene3D" id="3.40.50.300">
    <property type="entry name" value="P-loop containing nucleotide triphosphate hydrolases"/>
    <property type="match status" value="2"/>
</dbReference>
<evidence type="ECO:0000313" key="4">
    <source>
        <dbReference type="EMBL" id="MCQ4334774.1"/>
    </source>
</evidence>
<evidence type="ECO:0000256" key="1">
    <source>
        <dbReference type="SAM" id="Coils"/>
    </source>
</evidence>
<organism evidence="4 5">
    <name type="scientific">Natronomonas aquatica</name>
    <dbReference type="NCBI Taxonomy" id="2841590"/>
    <lineage>
        <taxon>Archaea</taxon>
        <taxon>Methanobacteriati</taxon>
        <taxon>Methanobacteriota</taxon>
        <taxon>Stenosarchaea group</taxon>
        <taxon>Halobacteria</taxon>
        <taxon>Halobacteriales</taxon>
        <taxon>Natronomonadaceae</taxon>
        <taxon>Natronomonas</taxon>
    </lineage>
</organism>
<dbReference type="PANTHER" id="PTHR41259:SF1">
    <property type="entry name" value="DOUBLE-STRAND BREAK REPAIR RAD50 ATPASE, PUTATIVE-RELATED"/>
    <property type="match status" value="1"/>
</dbReference>
<feature type="coiled-coil region" evidence="1">
    <location>
        <begin position="535"/>
        <end position="583"/>
    </location>
</feature>
<dbReference type="RefSeq" id="WP_256030872.1">
    <property type="nucleotide sequence ID" value="NZ_JAHLKM010000036.1"/>
</dbReference>
<accession>A0A9R1CT82</accession>